<evidence type="ECO:0000313" key="1">
    <source>
        <dbReference type="EMBL" id="MCR6485052.1"/>
    </source>
</evidence>
<evidence type="ECO:0000313" key="2">
    <source>
        <dbReference type="Proteomes" id="UP001144096"/>
    </source>
</evidence>
<name>A0A9X2NC22_9PSEU</name>
<accession>A0A9X2NC22</accession>
<dbReference type="RefSeq" id="WP_257921666.1">
    <property type="nucleotide sequence ID" value="NZ_JAMXQV010000009.1"/>
</dbReference>
<comment type="caution">
    <text evidence="1">The sequence shown here is derived from an EMBL/GenBank/DDBJ whole genome shotgun (WGS) entry which is preliminary data.</text>
</comment>
<sequence length="398" mass="40269">MATLVQPAFPFVDVIIDTSALVPAAQRSPGVVAVVGNADGAAAPASTPLVVTSHADVIGLFGKNNAATALSRSLDLVLAQDPRPSKVYGVRTPAAGNYAAALAGLEAADDVTFVCLAGETAVGAATNGGTPATGLRALAEHVETMSAAGNRRMAVAMIDPAIARTATYVDTVLASGSYGALKSATGRMILVAARGATTDETASPNPVADAAAAVMGAIAGHTPATSVVLKQVRGFTVPIGQQYVPAEVTGLAGQGVIPLIDPALVPGTGLFLGDGGTFSTDPARNYVDICRVLDDIEFRLRAGLIGTVGDARITKAGLTSVRVRVEGILGPLQLGAVIDDFAVTIPLLAILALPESARSAAEQAQVVTARQTRQVSVLISVTYGPAVHRLNVTLAPQF</sequence>
<reference evidence="1" key="1">
    <citation type="submission" date="2022-06" db="EMBL/GenBank/DDBJ databases">
        <title>Amycolatopsis iheyaensis sp. nov., a new species of the genus Amycolatopsis isolated from soil in Iheya island, Japan.</title>
        <authorList>
            <person name="Ngamcharungchit C."/>
            <person name="Kanto H."/>
            <person name="Take A."/>
            <person name="Intra B."/>
            <person name="Matsumoto A."/>
            <person name="Panbangred W."/>
            <person name="Inahashi Y."/>
        </authorList>
    </citation>
    <scope>NUCLEOTIDE SEQUENCE</scope>
    <source>
        <strain evidence="1">OK19-0408</strain>
    </source>
</reference>
<dbReference type="AlphaFoldDB" id="A0A9X2NC22"/>
<dbReference type="Proteomes" id="UP001144096">
    <property type="component" value="Unassembled WGS sequence"/>
</dbReference>
<proteinExistence type="predicted"/>
<protein>
    <submittedName>
        <fullName evidence="1">Uncharacterized protein</fullName>
    </submittedName>
</protein>
<dbReference type="EMBL" id="JAMXQV010000009">
    <property type="protein sequence ID" value="MCR6485052.1"/>
    <property type="molecule type" value="Genomic_DNA"/>
</dbReference>
<keyword evidence="2" id="KW-1185">Reference proteome</keyword>
<organism evidence="1 2">
    <name type="scientific">Amycolatopsis iheyensis</name>
    <dbReference type="NCBI Taxonomy" id="2945988"/>
    <lineage>
        <taxon>Bacteria</taxon>
        <taxon>Bacillati</taxon>
        <taxon>Actinomycetota</taxon>
        <taxon>Actinomycetes</taxon>
        <taxon>Pseudonocardiales</taxon>
        <taxon>Pseudonocardiaceae</taxon>
        <taxon>Amycolatopsis</taxon>
    </lineage>
</organism>
<gene>
    <name evidence="1" type="ORF">M8542_19680</name>
</gene>